<accession>A0A284QP73</accession>
<keyword evidence="2" id="KW-1185">Reference proteome</keyword>
<dbReference type="AlphaFoldDB" id="A0A284QP73"/>
<reference evidence="2" key="1">
    <citation type="journal article" date="2017" name="Nat. Ecol. Evol.">
        <title>Genome expansion and lineage-specific genetic innovations in the forest pathogenic fungi Armillaria.</title>
        <authorList>
            <person name="Sipos G."/>
            <person name="Prasanna A.N."/>
            <person name="Walter M.C."/>
            <person name="O'Connor E."/>
            <person name="Balint B."/>
            <person name="Krizsan K."/>
            <person name="Kiss B."/>
            <person name="Hess J."/>
            <person name="Varga T."/>
            <person name="Slot J."/>
            <person name="Riley R."/>
            <person name="Boka B."/>
            <person name="Rigling D."/>
            <person name="Barry K."/>
            <person name="Lee J."/>
            <person name="Mihaltcheva S."/>
            <person name="LaButti K."/>
            <person name="Lipzen A."/>
            <person name="Waldron R."/>
            <person name="Moloney N.M."/>
            <person name="Sperisen C."/>
            <person name="Kredics L."/>
            <person name="Vagvoelgyi C."/>
            <person name="Patrignani A."/>
            <person name="Fitzpatrick D."/>
            <person name="Nagy I."/>
            <person name="Doyle S."/>
            <person name="Anderson J.B."/>
            <person name="Grigoriev I.V."/>
            <person name="Gueldener U."/>
            <person name="Muensterkoetter M."/>
            <person name="Nagy L.G."/>
        </authorList>
    </citation>
    <scope>NUCLEOTIDE SEQUENCE [LARGE SCALE GENOMIC DNA]</scope>
    <source>
        <strain evidence="2">C18/9</strain>
    </source>
</reference>
<dbReference type="EMBL" id="FUEG01000001">
    <property type="protein sequence ID" value="SJK98289.1"/>
    <property type="molecule type" value="Genomic_DNA"/>
</dbReference>
<evidence type="ECO:0000313" key="1">
    <source>
        <dbReference type="EMBL" id="SJK98289.1"/>
    </source>
</evidence>
<protein>
    <submittedName>
        <fullName evidence="1">Uncharacterized protein</fullName>
    </submittedName>
</protein>
<name>A0A284QP73_ARMOS</name>
<proteinExistence type="predicted"/>
<evidence type="ECO:0000313" key="2">
    <source>
        <dbReference type="Proteomes" id="UP000219338"/>
    </source>
</evidence>
<organism evidence="1 2">
    <name type="scientific">Armillaria ostoyae</name>
    <name type="common">Armillaria root rot fungus</name>
    <dbReference type="NCBI Taxonomy" id="47428"/>
    <lineage>
        <taxon>Eukaryota</taxon>
        <taxon>Fungi</taxon>
        <taxon>Dikarya</taxon>
        <taxon>Basidiomycota</taxon>
        <taxon>Agaricomycotina</taxon>
        <taxon>Agaricomycetes</taxon>
        <taxon>Agaricomycetidae</taxon>
        <taxon>Agaricales</taxon>
        <taxon>Marasmiineae</taxon>
        <taxon>Physalacriaceae</taxon>
        <taxon>Armillaria</taxon>
    </lineage>
</organism>
<dbReference type="Proteomes" id="UP000219338">
    <property type="component" value="Unassembled WGS sequence"/>
</dbReference>
<gene>
    <name evidence="1" type="ORF">ARMOST_01552</name>
</gene>
<sequence length="83" mass="9922">MRLFAAEYSGQTGFASPRNPVDAVSVTMQRFLQHYQALRSWTCLKAFRRYDKLRVEQLMCVPSVEIKKRYYGDEKMDFYYHTP</sequence>